<dbReference type="Gene3D" id="1.10.443.10">
    <property type="entry name" value="Intergrase catalytic core"/>
    <property type="match status" value="1"/>
</dbReference>
<dbReference type="Gene3D" id="1.10.150.130">
    <property type="match status" value="1"/>
</dbReference>
<dbReference type="InterPro" id="IPR002104">
    <property type="entry name" value="Integrase_catalytic"/>
</dbReference>
<evidence type="ECO:0000256" key="3">
    <source>
        <dbReference type="ARBA" id="ARBA00022747"/>
    </source>
</evidence>
<dbReference type="GO" id="GO:0006310">
    <property type="term" value="P:DNA recombination"/>
    <property type="evidence" value="ECO:0007669"/>
    <property type="project" value="UniProtKB-KW"/>
</dbReference>
<dbReference type="GO" id="GO:0003677">
    <property type="term" value="F:DNA binding"/>
    <property type="evidence" value="ECO:0007669"/>
    <property type="project" value="UniProtKB-KW"/>
</dbReference>
<keyword evidence="5" id="KW-0233">DNA recombination</keyword>
<evidence type="ECO:0000256" key="2">
    <source>
        <dbReference type="ARBA" id="ARBA00010923"/>
    </source>
</evidence>
<reference evidence="7 8" key="1">
    <citation type="journal article" date="2015" name="BMC Genomics">
        <title>Comparative genomics of Fructobacillus spp. and Leuconostoc spp. reveals niche-specific evolution of Fructobacillus spp.</title>
        <authorList>
            <person name="Endo A."/>
            <person name="Tanizawa Y."/>
            <person name="Tanaka N."/>
            <person name="Maeno S."/>
            <person name="Kumar H."/>
            <person name="Shiwa Y."/>
            <person name="Okada S."/>
            <person name="Yoshikawa H."/>
            <person name="Dicks L."/>
            <person name="Nakagawa J."/>
            <person name="Arita M."/>
        </authorList>
    </citation>
    <scope>NUCLEOTIDE SEQUENCE [LARGE SCALE GENOMIC DNA]</scope>
    <source>
        <strain evidence="7 8">JCM 12225</strain>
    </source>
</reference>
<dbReference type="Gene3D" id="3.90.220.20">
    <property type="entry name" value="DNA methylase specificity domains"/>
    <property type="match status" value="1"/>
</dbReference>
<dbReference type="InterPro" id="IPR011010">
    <property type="entry name" value="DNA_brk_join_enz"/>
</dbReference>
<organism evidence="7 8">
    <name type="scientific">Fructobacillus ficulneus</name>
    <dbReference type="NCBI Taxonomy" id="157463"/>
    <lineage>
        <taxon>Bacteria</taxon>
        <taxon>Bacillati</taxon>
        <taxon>Bacillota</taxon>
        <taxon>Bacilli</taxon>
        <taxon>Lactobacillales</taxon>
        <taxon>Lactobacillaceae</taxon>
        <taxon>Fructobacillus</taxon>
    </lineage>
</organism>
<evidence type="ECO:0000313" key="8">
    <source>
        <dbReference type="Proteomes" id="UP000253891"/>
    </source>
</evidence>
<protein>
    <submittedName>
        <fullName evidence="7">Integrase</fullName>
    </submittedName>
</protein>
<dbReference type="InterPro" id="IPR000055">
    <property type="entry name" value="Restrct_endonuc_typeI_TRD"/>
</dbReference>
<dbReference type="InterPro" id="IPR010998">
    <property type="entry name" value="Integrase_recombinase_N"/>
</dbReference>
<evidence type="ECO:0000256" key="5">
    <source>
        <dbReference type="ARBA" id="ARBA00023172"/>
    </source>
</evidence>
<keyword evidence="4" id="KW-0238">DNA-binding</keyword>
<keyword evidence="3" id="KW-0680">Restriction system</keyword>
<sequence>MGEVGETFTSLSGKSKEDFGHGDAKFIPYINVYSNPITDINKLDNIEIDPKQNEVKYGDVFFTTSSETPSEVGMSSVWLGNSANIYLNSFCFGYRPTEKFDLYYLAFMFRSPIVRGKFILLAQGISRYNISKKKAMEIEVPIPIIEEQRKVGALLRHLDNLITLHQRGLKYFKKGGFLMLNNLESDELFHVYYKRWINLYKEGAIRSVTMSKYWMTHKWLIKIAPKLTLGALNRLTYQQLLNEYAIDHERQTTMDFHHQLKGAILDAVDEGLVERDPTRKAIIKGKTPRVKKPKYLNQFELHTLITQLDLSEDINWDWFILLVAKTGMRFSEALALTPDDFDFSHQMLSVNKTWDYKGKGGFLPTKNKSSVRKIQMDWQTVIQFSELVKGVPEEQPIFVNINQKIYNSTVNARLAKLCAKSEIPTISIHGLRHTHASLLLFAGVSIASVARRLGHASMTTTQKTYLHIIQELENQDVDLVMRSLSGLS</sequence>
<dbReference type="InterPro" id="IPR050090">
    <property type="entry name" value="Tyrosine_recombinase_XerCD"/>
</dbReference>
<accession>A0A0K8MI85</accession>
<dbReference type="PROSITE" id="PS51898">
    <property type="entry name" value="TYR_RECOMBINASE"/>
    <property type="match status" value="1"/>
</dbReference>
<evidence type="ECO:0000259" key="6">
    <source>
        <dbReference type="PROSITE" id="PS51898"/>
    </source>
</evidence>
<dbReference type="STRING" id="157463.GCA_001047075_00815"/>
<comment type="similarity">
    <text evidence="1">Belongs to the 'phage' integrase family.</text>
</comment>
<comment type="similarity">
    <text evidence="2">Belongs to the type-I restriction system S methylase family.</text>
</comment>
<dbReference type="AlphaFoldDB" id="A0A0K8MI85"/>
<dbReference type="InterPro" id="IPR044946">
    <property type="entry name" value="Restrct_endonuc_typeI_TRD_sf"/>
</dbReference>
<dbReference type="GO" id="GO:0015074">
    <property type="term" value="P:DNA integration"/>
    <property type="evidence" value="ECO:0007669"/>
    <property type="project" value="InterPro"/>
</dbReference>
<name>A0A0K8MI85_9LACO</name>
<gene>
    <name evidence="7" type="ORF">FFIC_260120</name>
</gene>
<dbReference type="PANTHER" id="PTHR30349">
    <property type="entry name" value="PHAGE INTEGRASE-RELATED"/>
    <property type="match status" value="1"/>
</dbReference>
<dbReference type="OrthoDB" id="9803188at2"/>
<dbReference type="Pfam" id="PF01420">
    <property type="entry name" value="Methylase_S"/>
    <property type="match status" value="1"/>
</dbReference>
<dbReference type="Pfam" id="PF00589">
    <property type="entry name" value="Phage_integrase"/>
    <property type="match status" value="1"/>
</dbReference>
<dbReference type="PANTHER" id="PTHR30349:SF64">
    <property type="entry name" value="PROPHAGE INTEGRASE INTD-RELATED"/>
    <property type="match status" value="1"/>
</dbReference>
<evidence type="ECO:0000313" key="7">
    <source>
        <dbReference type="EMBL" id="GAO99898.1"/>
    </source>
</evidence>
<evidence type="ECO:0000256" key="4">
    <source>
        <dbReference type="ARBA" id="ARBA00023125"/>
    </source>
</evidence>
<dbReference type="GO" id="GO:0009307">
    <property type="term" value="P:DNA restriction-modification system"/>
    <property type="evidence" value="ECO:0007669"/>
    <property type="project" value="UniProtKB-KW"/>
</dbReference>
<dbReference type="EMBL" id="DF968003">
    <property type="protein sequence ID" value="GAO99898.1"/>
    <property type="molecule type" value="Genomic_DNA"/>
</dbReference>
<dbReference type="InterPro" id="IPR013762">
    <property type="entry name" value="Integrase-like_cat_sf"/>
</dbReference>
<proteinExistence type="inferred from homology"/>
<dbReference type="CDD" id="cd01189">
    <property type="entry name" value="INT_ICEBs1_C_like"/>
    <property type="match status" value="1"/>
</dbReference>
<dbReference type="Proteomes" id="UP000253891">
    <property type="component" value="Unassembled WGS sequence"/>
</dbReference>
<evidence type="ECO:0000256" key="1">
    <source>
        <dbReference type="ARBA" id="ARBA00008857"/>
    </source>
</evidence>
<dbReference type="SUPFAM" id="SSF116734">
    <property type="entry name" value="DNA methylase specificity domain"/>
    <property type="match status" value="1"/>
</dbReference>
<dbReference type="SUPFAM" id="SSF56349">
    <property type="entry name" value="DNA breaking-rejoining enzymes"/>
    <property type="match status" value="1"/>
</dbReference>
<keyword evidence="8" id="KW-1185">Reference proteome</keyword>
<feature type="domain" description="Tyr recombinase" evidence="6">
    <location>
        <begin position="291"/>
        <end position="479"/>
    </location>
</feature>